<dbReference type="Gene3D" id="2.60.40.1930">
    <property type="match status" value="1"/>
</dbReference>
<keyword evidence="2" id="KW-0675">Receptor</keyword>
<sequence length="960" mass="107413">MKNLSLCLLLVLLIQSKLSFGQNDKSPALRHLISVVERYQKRLTPEKVYIHTDKATYFIGDTIWFKAYTLDKRDLSASDKSQLLYVELNDDSLVNVKRVSIPLSYGIGWAQIPLSVKQFHEGTYTLRAYTNWMQNLSEDRFFKQRIYIGKPTAETWQIQANTQLVDKAPLTEVQVKMNIARLNKQPVTSQSVQAIVMEKDKVLIRKDLKTTPNGELDLAFDLKDKERSENLRLYIVNTQKGERGQTQSVPLLFNRPQNIDLQFFPEGGNWVAGISSTVGFKAINEDGRSANVSGGIYDSQNKKVSDFKTTHNGMGTVEMAPVAGETYTARIDAPNGNGVVYQLPKVNAEGTVIHFENREKDDSLTVKFAFSPGLKGRDKYSLVGEARDFVSYSGMVEPKDGAYSIPKKIFPSGIVHFTLFKDTIPVSERIVFIDHKDQFKLNVTADKPVYATKDSVVLNLAVNDSKGKPVKEGSFSLSVTDDSKVRADTAGNSNIATTLLLTSDLKGYVEDPAYYFNPGNADRLKALDNLMLTQGWIGLSWKDVFKTTKPKFRAEEQFVITGKVISAFKKPVEGAQVLVSSKKPVFIKQTLTDKKGVYTFKDLPLLDTSSFLIVASTPKGKMMRYGELTVDRFEPAPIPEELLTPMQPWFVNTDSITQRAVNATIEKLGDEMPKNSGQILKGVTITGRKVIPHSDNINGAGNADIVFDEKDIKEAGVIDLYEFLQQQLPGFRVVMKDGFPAIMFDKYYMGIKIDNIPLSLNVDGPVPTVASVIAAMKEHAVDSYIGVEVMTSRKFTRIGPSGTSIGIASYSPDAQKVAMAANSVKPWGYNREEGRDDYVFWRLGRAIGRDLDAGIIEITTRFKTGQYRYDYGPLNRVKYRPIYTLYARDFYSPKYTVKDKPTEPDLRTTIYWSPDIVTDDKGRARVVFYTGDKAGKYSVILQGADLQGGIGSQYMKLNVE</sequence>
<dbReference type="InterPro" id="IPR008969">
    <property type="entry name" value="CarboxyPept-like_regulatory"/>
</dbReference>
<evidence type="ECO:0000313" key="3">
    <source>
        <dbReference type="Proteomes" id="UP001500582"/>
    </source>
</evidence>
<keyword evidence="1" id="KW-0732">Signal</keyword>
<comment type="caution">
    <text evidence="2">The sequence shown here is derived from an EMBL/GenBank/DDBJ whole genome shotgun (WGS) entry which is preliminary data.</text>
</comment>
<feature type="chain" id="PRO_5046455242" evidence="1">
    <location>
        <begin position="22"/>
        <end position="960"/>
    </location>
</feature>
<feature type="signal peptide" evidence="1">
    <location>
        <begin position="1"/>
        <end position="21"/>
    </location>
</feature>
<dbReference type="EMBL" id="BAABFT010000010">
    <property type="protein sequence ID" value="GAA4330236.1"/>
    <property type="molecule type" value="Genomic_DNA"/>
</dbReference>
<keyword evidence="3" id="KW-1185">Reference proteome</keyword>
<proteinExistence type="predicted"/>
<dbReference type="SUPFAM" id="SSF49464">
    <property type="entry name" value="Carboxypeptidase regulatory domain-like"/>
    <property type="match status" value="1"/>
</dbReference>
<gene>
    <name evidence="2" type="ORF">GCM10023149_35300</name>
</gene>
<name>A0ABP8GUY5_9SPHI</name>
<evidence type="ECO:0000256" key="1">
    <source>
        <dbReference type="SAM" id="SignalP"/>
    </source>
</evidence>
<accession>A0ABP8GUY5</accession>
<organism evidence="2 3">
    <name type="scientific">Mucilaginibacter gynuensis</name>
    <dbReference type="NCBI Taxonomy" id="1302236"/>
    <lineage>
        <taxon>Bacteria</taxon>
        <taxon>Pseudomonadati</taxon>
        <taxon>Bacteroidota</taxon>
        <taxon>Sphingobacteriia</taxon>
        <taxon>Sphingobacteriales</taxon>
        <taxon>Sphingobacteriaceae</taxon>
        <taxon>Mucilaginibacter</taxon>
    </lineage>
</organism>
<reference evidence="3" key="1">
    <citation type="journal article" date="2019" name="Int. J. Syst. Evol. Microbiol.">
        <title>The Global Catalogue of Microorganisms (GCM) 10K type strain sequencing project: providing services to taxonomists for standard genome sequencing and annotation.</title>
        <authorList>
            <consortium name="The Broad Institute Genomics Platform"/>
            <consortium name="The Broad Institute Genome Sequencing Center for Infectious Disease"/>
            <person name="Wu L."/>
            <person name="Ma J."/>
        </authorList>
    </citation>
    <scope>NUCLEOTIDE SEQUENCE [LARGE SCALE GENOMIC DNA]</scope>
    <source>
        <strain evidence="3">JCM 17705</strain>
    </source>
</reference>
<evidence type="ECO:0000313" key="2">
    <source>
        <dbReference type="EMBL" id="GAA4330236.1"/>
    </source>
</evidence>
<protein>
    <submittedName>
        <fullName evidence="2">TonB-dependent receptor plug domain-containing protein</fullName>
    </submittedName>
</protein>
<dbReference type="Proteomes" id="UP001500582">
    <property type="component" value="Unassembled WGS sequence"/>
</dbReference>
<dbReference type="RefSeq" id="WP_345212470.1">
    <property type="nucleotide sequence ID" value="NZ_BAABFT010000010.1"/>
</dbReference>